<proteinExistence type="predicted"/>
<name>A0A6G8Q1Z6_9ACTN</name>
<organism evidence="1 2">
    <name type="scientific">Rubrobacter marinus</name>
    <dbReference type="NCBI Taxonomy" id="2653852"/>
    <lineage>
        <taxon>Bacteria</taxon>
        <taxon>Bacillati</taxon>
        <taxon>Actinomycetota</taxon>
        <taxon>Rubrobacteria</taxon>
        <taxon>Rubrobacterales</taxon>
        <taxon>Rubrobacteraceae</taxon>
        <taxon>Rubrobacter</taxon>
    </lineage>
</organism>
<accession>A0A6G8Q1Z6</accession>
<evidence type="ECO:0000313" key="1">
    <source>
        <dbReference type="EMBL" id="QIN80347.1"/>
    </source>
</evidence>
<dbReference type="SUPFAM" id="SSF109604">
    <property type="entry name" value="HD-domain/PDEase-like"/>
    <property type="match status" value="1"/>
</dbReference>
<dbReference type="Gene3D" id="1.10.3210.10">
    <property type="entry name" value="Hypothetical protein af1432"/>
    <property type="match status" value="1"/>
</dbReference>
<dbReference type="KEGG" id="rmar:GBA65_19545"/>
<gene>
    <name evidence="1" type="ORF">GBA65_19545</name>
</gene>
<dbReference type="Proteomes" id="UP000502706">
    <property type="component" value="Chromosome"/>
</dbReference>
<sequence length="308" mass="32673">MAPRRESTTVAPLVPLLAEMGDLKRLRAADGEGSLAERAFRRAWGAMIAGEPAREVALRETAAAVAAARLGGIDARTLRRSGLDDERAVSILRRSYDSVAGALPEPLGADLREGLGLPRGSSEAEDSAGLPSFVGALARQPRAGATAPGKPRIMLEPPESHAEHCVTVAFYGVLLSGHFGAEPAEVFLAGLAHHFHNAVLPDAGFAGEELLGEELEPIFERLNDEAISELPEGVADEVRHALELVGHAGSPGARAFNAADVIDRVLQMHHYARAAAFTVDQALDDLDLVHEGPLKGFHEEVLREAGLR</sequence>
<evidence type="ECO:0008006" key="3">
    <source>
        <dbReference type="Google" id="ProtNLM"/>
    </source>
</evidence>
<keyword evidence="2" id="KW-1185">Reference proteome</keyword>
<dbReference type="RefSeq" id="WP_166398017.1">
    <property type="nucleotide sequence ID" value="NZ_CP045121.1"/>
</dbReference>
<dbReference type="EMBL" id="CP045121">
    <property type="protein sequence ID" value="QIN80347.1"/>
    <property type="molecule type" value="Genomic_DNA"/>
</dbReference>
<dbReference type="AlphaFoldDB" id="A0A6G8Q1Z6"/>
<evidence type="ECO:0000313" key="2">
    <source>
        <dbReference type="Proteomes" id="UP000502706"/>
    </source>
</evidence>
<protein>
    <recommendedName>
        <fullName evidence="3">HD domain-containing protein</fullName>
    </recommendedName>
</protein>
<reference evidence="1 2" key="1">
    <citation type="submission" date="2019-10" db="EMBL/GenBank/DDBJ databases">
        <title>Rubrobacter sp nov SCSIO 52915 isolated from a deep-sea sediment in the South China Sea.</title>
        <authorList>
            <person name="Chen R.W."/>
        </authorList>
    </citation>
    <scope>NUCLEOTIDE SEQUENCE [LARGE SCALE GENOMIC DNA]</scope>
    <source>
        <strain evidence="1 2">SCSIO 52915</strain>
    </source>
</reference>